<comment type="caution">
    <text evidence="5">The sequence shown here is derived from an EMBL/GenBank/DDBJ whole genome shotgun (WGS) entry which is preliminary data.</text>
</comment>
<dbReference type="PANTHER" id="PTHR22935:SF95">
    <property type="entry name" value="BETA-LACTAMASE-LIKE 1-RELATED"/>
    <property type="match status" value="1"/>
</dbReference>
<feature type="domain" description="Beta-lactamase-related" evidence="3">
    <location>
        <begin position="64"/>
        <end position="387"/>
    </location>
</feature>
<sequence>MFSSITGPLIALLAFSQYAAASCEPPVAFLPPRLDSTSLESAFTNISSKLNYFFSTPAFAKSSVSIQISSSDETLWSAYHTAKKNGNGTTKIDGDSVYRNASNTKIFTALAVLKQHAEGRIDLDGPVAQYVPGLNVSGGGNVDWSAISVRDVMSHVSGLQDNSGPLAVLGAAGASALGLPPVSEEVVASLPACEFNTLLPCDAEGLVDQLSAAQPVFPPHTQSSYSNAGYGLLGLAIENVTGMTYEDYITSYILEPLKLKSTTFTAPSSKTGAILVVENQWSDNLGVGNPAGGLYTSSNDMITFLRYILTNYNTISPTINWFQPLTYSTGSHSFLGAPWEIFRTTEILPQTNRPVTIITKGGGLDGHYSYSILVLDYNLAVSILLAGELSALNPLLEYITIPLIRGVEDLAQQDLKDRYAGSYAAQNLNSSLVLTQSTTQSLHVESWISNGTNVLVPLTEFVAAQAGLGDNIYYQLIPTFEMRQGRRGTGEVWRIINVLDTDAQSGKDSGIWNDYCISNFDLVSYGGKPLTEVVFWMDRDVVKEVELSAFGVVMGREWGWSNLGGVAIHGCLAEVFDLDLSFINLLHVDMVIKE</sequence>
<comment type="similarity">
    <text evidence="1">Belongs to the beta-lactamase family.</text>
</comment>
<gene>
    <name evidence="5" type="ORF">LTR09_005810</name>
</gene>
<keyword evidence="2" id="KW-0732">Signal</keyword>
<dbReference type="InterPro" id="IPR012338">
    <property type="entry name" value="Beta-lactam/transpept-like"/>
</dbReference>
<protein>
    <recommendedName>
        <fullName evidence="7">Beta-lactamase-related domain-containing protein</fullName>
    </recommendedName>
</protein>
<dbReference type="PANTHER" id="PTHR22935">
    <property type="entry name" value="PENICILLIN-BINDING PROTEIN"/>
    <property type="match status" value="1"/>
</dbReference>
<organism evidence="5 6">
    <name type="scientific">Extremus antarcticus</name>
    <dbReference type="NCBI Taxonomy" id="702011"/>
    <lineage>
        <taxon>Eukaryota</taxon>
        <taxon>Fungi</taxon>
        <taxon>Dikarya</taxon>
        <taxon>Ascomycota</taxon>
        <taxon>Pezizomycotina</taxon>
        <taxon>Dothideomycetes</taxon>
        <taxon>Dothideomycetidae</taxon>
        <taxon>Mycosphaerellales</taxon>
        <taxon>Extremaceae</taxon>
        <taxon>Extremus</taxon>
    </lineage>
</organism>
<reference evidence="5" key="1">
    <citation type="submission" date="2023-04" db="EMBL/GenBank/DDBJ databases">
        <title>Black Yeasts Isolated from many extreme environments.</title>
        <authorList>
            <person name="Coleine C."/>
            <person name="Stajich J.E."/>
            <person name="Selbmann L."/>
        </authorList>
    </citation>
    <scope>NUCLEOTIDE SEQUENCE</scope>
    <source>
        <strain evidence="5">CCFEE 5312</strain>
    </source>
</reference>
<evidence type="ECO:0000256" key="1">
    <source>
        <dbReference type="ARBA" id="ARBA00038473"/>
    </source>
</evidence>
<dbReference type="SUPFAM" id="SSF56601">
    <property type="entry name" value="beta-lactamase/transpeptidase-like"/>
    <property type="match status" value="1"/>
</dbReference>
<name>A0AAJ0DMT6_9PEZI</name>
<evidence type="ECO:0000259" key="4">
    <source>
        <dbReference type="Pfam" id="PF26335"/>
    </source>
</evidence>
<feature type="chain" id="PRO_5042551565" description="Beta-lactamase-related domain-containing protein" evidence="2">
    <location>
        <begin position="22"/>
        <end position="594"/>
    </location>
</feature>
<accession>A0AAJ0DMT6</accession>
<dbReference type="Gene3D" id="3.40.710.10">
    <property type="entry name" value="DD-peptidase/beta-lactamase superfamily"/>
    <property type="match status" value="1"/>
</dbReference>
<dbReference type="Proteomes" id="UP001271007">
    <property type="component" value="Unassembled WGS sequence"/>
</dbReference>
<feature type="domain" description="Beta-lactamase-like ARB-00930-like C-terminal" evidence="4">
    <location>
        <begin position="411"/>
        <end position="556"/>
    </location>
</feature>
<evidence type="ECO:0000313" key="5">
    <source>
        <dbReference type="EMBL" id="KAK3053184.1"/>
    </source>
</evidence>
<dbReference type="InterPro" id="IPR058664">
    <property type="entry name" value="ARB_00930-like_C"/>
</dbReference>
<feature type="signal peptide" evidence="2">
    <location>
        <begin position="1"/>
        <end position="21"/>
    </location>
</feature>
<dbReference type="EMBL" id="JAWDJX010000017">
    <property type="protein sequence ID" value="KAK3053184.1"/>
    <property type="molecule type" value="Genomic_DNA"/>
</dbReference>
<evidence type="ECO:0008006" key="7">
    <source>
        <dbReference type="Google" id="ProtNLM"/>
    </source>
</evidence>
<evidence type="ECO:0000313" key="6">
    <source>
        <dbReference type="Proteomes" id="UP001271007"/>
    </source>
</evidence>
<dbReference type="InterPro" id="IPR001466">
    <property type="entry name" value="Beta-lactam-related"/>
</dbReference>
<proteinExistence type="inferred from homology"/>
<dbReference type="AlphaFoldDB" id="A0AAJ0DMT6"/>
<dbReference type="Pfam" id="PF26335">
    <property type="entry name" value="ARB_00930_C"/>
    <property type="match status" value="1"/>
</dbReference>
<evidence type="ECO:0000259" key="3">
    <source>
        <dbReference type="Pfam" id="PF00144"/>
    </source>
</evidence>
<dbReference type="InterPro" id="IPR051478">
    <property type="entry name" value="Beta-lactamase-like_AB/R"/>
</dbReference>
<keyword evidence="6" id="KW-1185">Reference proteome</keyword>
<evidence type="ECO:0000256" key="2">
    <source>
        <dbReference type="SAM" id="SignalP"/>
    </source>
</evidence>
<dbReference type="Pfam" id="PF00144">
    <property type="entry name" value="Beta-lactamase"/>
    <property type="match status" value="1"/>
</dbReference>